<feature type="transmembrane region" description="Helical" evidence="1">
    <location>
        <begin position="108"/>
        <end position="131"/>
    </location>
</feature>
<accession>A0ABW5RTP5</accession>
<organism evidence="2 3">
    <name type="scientific">Bacillus seohaeanensis</name>
    <dbReference type="NCBI Taxonomy" id="284580"/>
    <lineage>
        <taxon>Bacteria</taxon>
        <taxon>Bacillati</taxon>
        <taxon>Bacillota</taxon>
        <taxon>Bacilli</taxon>
        <taxon>Bacillales</taxon>
        <taxon>Bacillaceae</taxon>
        <taxon>Bacillus</taxon>
    </lineage>
</organism>
<keyword evidence="1" id="KW-0812">Transmembrane</keyword>
<keyword evidence="3" id="KW-1185">Reference proteome</keyword>
<dbReference type="Pfam" id="PF11667">
    <property type="entry name" value="DUF3267"/>
    <property type="match status" value="1"/>
</dbReference>
<feature type="transmembrane region" description="Helical" evidence="1">
    <location>
        <begin position="21"/>
        <end position="41"/>
    </location>
</feature>
<evidence type="ECO:0000313" key="2">
    <source>
        <dbReference type="EMBL" id="MFD2681824.1"/>
    </source>
</evidence>
<dbReference type="EMBL" id="JBHUMF010000031">
    <property type="protein sequence ID" value="MFD2681824.1"/>
    <property type="molecule type" value="Genomic_DNA"/>
</dbReference>
<comment type="caution">
    <text evidence="2">The sequence shown here is derived from an EMBL/GenBank/DDBJ whole genome shotgun (WGS) entry which is preliminary data.</text>
</comment>
<dbReference type="RefSeq" id="WP_377936359.1">
    <property type="nucleotide sequence ID" value="NZ_JBHUMF010000031.1"/>
</dbReference>
<evidence type="ECO:0000256" key="1">
    <source>
        <dbReference type="SAM" id="Phobius"/>
    </source>
</evidence>
<name>A0ABW5RTP5_9BACI</name>
<proteinExistence type="predicted"/>
<gene>
    <name evidence="2" type="ORF">ACFSUL_13870</name>
</gene>
<dbReference type="InterPro" id="IPR021683">
    <property type="entry name" value="DUF3267"/>
</dbReference>
<feature type="transmembrane region" description="Helical" evidence="1">
    <location>
        <begin position="53"/>
        <end position="70"/>
    </location>
</feature>
<protein>
    <submittedName>
        <fullName evidence="2">DUF3267 domain-containing protein</fullName>
    </submittedName>
</protein>
<keyword evidence="1" id="KW-0472">Membrane</keyword>
<reference evidence="3" key="1">
    <citation type="journal article" date="2019" name="Int. J. Syst. Evol. Microbiol.">
        <title>The Global Catalogue of Microorganisms (GCM) 10K type strain sequencing project: providing services to taxonomists for standard genome sequencing and annotation.</title>
        <authorList>
            <consortium name="The Broad Institute Genomics Platform"/>
            <consortium name="The Broad Institute Genome Sequencing Center for Infectious Disease"/>
            <person name="Wu L."/>
            <person name="Ma J."/>
        </authorList>
    </citation>
    <scope>NUCLEOTIDE SEQUENCE [LARGE SCALE GENOMIC DNA]</scope>
    <source>
        <strain evidence="3">KCTC 3913</strain>
    </source>
</reference>
<evidence type="ECO:0000313" key="3">
    <source>
        <dbReference type="Proteomes" id="UP001597506"/>
    </source>
</evidence>
<sequence>MYPNYEEFKSLEWEEIKIPPIINIGVVSLMVISILIGQYFVSLIELFNLIKQIPLLILAIPLVVFVYIVLHEFIHGVLMKYYSGISPQYGFSGPFIFAKSEAIFNKNAYIIITLAPMIILGVISAVLIFIISGTGVWFALFVWVINLYASRGDLQAVLVLKGLPNTYSIKDEGDSLQLYKQIK</sequence>
<keyword evidence="1" id="KW-1133">Transmembrane helix</keyword>
<dbReference type="Proteomes" id="UP001597506">
    <property type="component" value="Unassembled WGS sequence"/>
</dbReference>